<dbReference type="SUPFAM" id="SSF55031">
    <property type="entry name" value="Bacterial exopeptidase dimerisation domain"/>
    <property type="match status" value="1"/>
</dbReference>
<evidence type="ECO:0000256" key="5">
    <source>
        <dbReference type="ARBA" id="ARBA00022801"/>
    </source>
</evidence>
<feature type="chain" id="PRO_5022047634" evidence="10">
    <location>
        <begin position="31"/>
        <end position="600"/>
    </location>
</feature>
<dbReference type="InterPro" id="IPR036264">
    <property type="entry name" value="Bact_exopeptidase_dim_dom"/>
</dbReference>
<keyword evidence="4" id="KW-0479">Metal-binding</keyword>
<dbReference type="Proteomes" id="UP000319941">
    <property type="component" value="Unassembled WGS sequence"/>
</dbReference>
<keyword evidence="9" id="KW-0170">Cobalt</keyword>
<dbReference type="GO" id="GO:0008777">
    <property type="term" value="F:acetylornithine deacetylase activity"/>
    <property type="evidence" value="ECO:0007669"/>
    <property type="project" value="TreeGrafter"/>
</dbReference>
<sequence length="600" mass="65204">MSISTRVTSRQTALALGLALGLGTALPAIAAETSTPPGEHTLKSDQLVSLIAQNQEKLAEDFNGFLKQVAERNHEDTAVTSAIEQYLAGETLEGDDFVNIYRLLGVYNRLQYGDDVEALLKEMVAMPTFKVGEKPQHENPEIARFGELIKSKAEEFGLTFRNVDNRIFEVELKGTGDDVFGILTHGDVVPAGEEGWTLEDGTHLNPFDMTLIDGKLYGRGTEDDKGSIAAALYAMKSLKENDVPVKRTIRLMIETTEETGGEGFEYYKAKNTLPEYNIVLDSGYPAITAENGFGTIDARFPLTRAGSDDTAKDGLPAITDFKGGLATNQIPERSVATLHASDAEGAKALSSKLKTLSTRYVDTHGKDFSVANEVKGEDVIITVTGKSAHSSSPADGINPVTRLAGLLATSDIDFQDNAYEDAVHYLNDNYGLDYHGKLLGVAYSHDFMGPLKVTPTYLEREDAALRVAVNVRAPAGDKSPEELSKTIQDKLSAYAKEQGMDMALNVEIRDWMLRDPSGAWLKTLLNIFGDTTGMDAKPRSSAGSTTAKLLPNAINFGPSMPGETYTGHTSGEFKRVDNLMLDIQMFTEMMARIGNQDSLD</sequence>
<dbReference type="PANTHER" id="PTHR43808">
    <property type="entry name" value="ACETYLORNITHINE DEACETYLASE"/>
    <property type="match status" value="1"/>
</dbReference>
<organism evidence="11 12">
    <name type="scientific">Cobetia crustatorum</name>
    <dbReference type="NCBI Taxonomy" id="553385"/>
    <lineage>
        <taxon>Bacteria</taxon>
        <taxon>Pseudomonadati</taxon>
        <taxon>Pseudomonadota</taxon>
        <taxon>Gammaproteobacteria</taxon>
        <taxon>Oceanospirillales</taxon>
        <taxon>Halomonadaceae</taxon>
        <taxon>Cobetia</taxon>
    </lineage>
</organism>
<name>A0A558HM00_9GAMM</name>
<dbReference type="InterPro" id="IPR050072">
    <property type="entry name" value="Peptidase_M20A"/>
</dbReference>
<keyword evidence="8" id="KW-0482">Metalloprotease</keyword>
<keyword evidence="3" id="KW-0645">Protease</keyword>
<keyword evidence="7" id="KW-0224">Dipeptidase</keyword>
<dbReference type="NCBIfam" id="TIGR01887">
    <property type="entry name" value="dipeptidaselike"/>
    <property type="match status" value="1"/>
</dbReference>
<dbReference type="AlphaFoldDB" id="A0A558HM00"/>
<evidence type="ECO:0000313" key="11">
    <source>
        <dbReference type="EMBL" id="TVU70145.1"/>
    </source>
</evidence>
<dbReference type="InterPro" id="IPR010964">
    <property type="entry name" value="M20A_pepV-rel"/>
</dbReference>
<keyword evidence="10" id="KW-0732">Signal</keyword>
<dbReference type="EMBL" id="VNFH01000006">
    <property type="protein sequence ID" value="TVU70145.1"/>
    <property type="molecule type" value="Genomic_DNA"/>
</dbReference>
<evidence type="ECO:0000256" key="2">
    <source>
        <dbReference type="ARBA" id="ARBA00006247"/>
    </source>
</evidence>
<comment type="cofactor">
    <cofactor evidence="1">
        <name>Zn(2+)</name>
        <dbReference type="ChEBI" id="CHEBI:29105"/>
    </cofactor>
</comment>
<evidence type="ECO:0000256" key="8">
    <source>
        <dbReference type="ARBA" id="ARBA00023049"/>
    </source>
</evidence>
<evidence type="ECO:0000256" key="7">
    <source>
        <dbReference type="ARBA" id="ARBA00022997"/>
    </source>
</evidence>
<evidence type="ECO:0000256" key="9">
    <source>
        <dbReference type="ARBA" id="ARBA00023285"/>
    </source>
</evidence>
<dbReference type="Pfam" id="PF01546">
    <property type="entry name" value="Peptidase_M20"/>
    <property type="match status" value="1"/>
</dbReference>
<dbReference type="STRING" id="553385.GCA_000591415_02336"/>
<evidence type="ECO:0000256" key="4">
    <source>
        <dbReference type="ARBA" id="ARBA00022723"/>
    </source>
</evidence>
<evidence type="ECO:0000256" key="1">
    <source>
        <dbReference type="ARBA" id="ARBA00001947"/>
    </source>
</evidence>
<evidence type="ECO:0000256" key="3">
    <source>
        <dbReference type="ARBA" id="ARBA00022670"/>
    </source>
</evidence>
<dbReference type="GO" id="GO:0016805">
    <property type="term" value="F:dipeptidase activity"/>
    <property type="evidence" value="ECO:0007669"/>
    <property type="project" value="UniProtKB-KW"/>
</dbReference>
<keyword evidence="5" id="KW-0378">Hydrolase</keyword>
<evidence type="ECO:0000313" key="12">
    <source>
        <dbReference type="Proteomes" id="UP000319941"/>
    </source>
</evidence>
<evidence type="ECO:0000256" key="6">
    <source>
        <dbReference type="ARBA" id="ARBA00022833"/>
    </source>
</evidence>
<feature type="signal peptide" evidence="10">
    <location>
        <begin position="1"/>
        <end position="30"/>
    </location>
</feature>
<reference evidence="11 12" key="1">
    <citation type="submission" date="2019-07" db="EMBL/GenBank/DDBJ databases">
        <title>Diversity of Bacteria from Kongsfjorden, Arctic.</title>
        <authorList>
            <person name="Yu Y."/>
        </authorList>
    </citation>
    <scope>NUCLEOTIDE SEQUENCE [LARGE SCALE GENOMIC DNA]</scope>
    <source>
        <strain evidence="11 12">SM1923</strain>
    </source>
</reference>
<proteinExistence type="inferred from homology"/>
<evidence type="ECO:0000256" key="10">
    <source>
        <dbReference type="SAM" id="SignalP"/>
    </source>
</evidence>
<protein>
    <submittedName>
        <fullName evidence="11">Dipeptidase</fullName>
    </submittedName>
</protein>
<dbReference type="GO" id="GO:0008237">
    <property type="term" value="F:metallopeptidase activity"/>
    <property type="evidence" value="ECO:0007669"/>
    <property type="project" value="UniProtKB-KW"/>
</dbReference>
<keyword evidence="12" id="KW-1185">Reference proteome</keyword>
<dbReference type="Gene3D" id="3.30.70.360">
    <property type="match status" value="2"/>
</dbReference>
<dbReference type="GO" id="GO:0008270">
    <property type="term" value="F:zinc ion binding"/>
    <property type="evidence" value="ECO:0007669"/>
    <property type="project" value="InterPro"/>
</dbReference>
<dbReference type="SUPFAM" id="SSF53187">
    <property type="entry name" value="Zn-dependent exopeptidases"/>
    <property type="match status" value="1"/>
</dbReference>
<comment type="similarity">
    <text evidence="2">Belongs to the peptidase M20A family.</text>
</comment>
<keyword evidence="6" id="KW-0862">Zinc</keyword>
<dbReference type="PANTHER" id="PTHR43808:SF31">
    <property type="entry name" value="N-ACETYL-L-CITRULLINE DEACETYLASE"/>
    <property type="match status" value="1"/>
</dbReference>
<dbReference type="GO" id="GO:0006508">
    <property type="term" value="P:proteolysis"/>
    <property type="evidence" value="ECO:0007669"/>
    <property type="project" value="UniProtKB-KW"/>
</dbReference>
<dbReference type="Gene3D" id="3.40.630.10">
    <property type="entry name" value="Zn peptidases"/>
    <property type="match status" value="1"/>
</dbReference>
<dbReference type="RefSeq" id="WP_144727568.1">
    <property type="nucleotide sequence ID" value="NZ_CAWOWR010000116.1"/>
</dbReference>
<dbReference type="InterPro" id="IPR002933">
    <property type="entry name" value="Peptidase_M20"/>
</dbReference>
<dbReference type="NCBIfam" id="NF004809">
    <property type="entry name" value="PRK06156.1"/>
    <property type="match status" value="1"/>
</dbReference>
<accession>A0A558HM00</accession>
<comment type="caution">
    <text evidence="11">The sequence shown here is derived from an EMBL/GenBank/DDBJ whole genome shotgun (WGS) entry which is preliminary data.</text>
</comment>
<gene>
    <name evidence="11" type="ORF">FQP86_10120</name>
</gene>
<dbReference type="OrthoDB" id="9761532at2"/>
<dbReference type="GO" id="GO:0006526">
    <property type="term" value="P:L-arginine biosynthetic process"/>
    <property type="evidence" value="ECO:0007669"/>
    <property type="project" value="TreeGrafter"/>
</dbReference>